<proteinExistence type="predicted"/>
<keyword evidence="1 9" id="KW-0808">Transferase</keyword>
<evidence type="ECO:0000256" key="1">
    <source>
        <dbReference type="ARBA" id="ARBA00022679"/>
    </source>
</evidence>
<reference evidence="8" key="4">
    <citation type="submission" date="2023-05" db="EMBL/GenBank/DDBJ databases">
        <title>Cataloging the Phylogenetic Diversity of Human Bladder Bacteria.</title>
        <authorList>
            <person name="Du J."/>
        </authorList>
    </citation>
    <scope>NUCLEOTIDE SEQUENCE</scope>
    <source>
        <strain evidence="8">UMB8703</strain>
    </source>
</reference>
<reference evidence="12 17" key="3">
    <citation type="submission" date="2018-12" db="EMBL/GenBank/DDBJ databases">
        <authorList>
            <consortium name="Pathogen Informatics"/>
        </authorList>
    </citation>
    <scope>NUCLEOTIDE SEQUENCE [LARGE SCALE GENOMIC DNA]</scope>
    <source>
        <strain evidence="12 17">NCTC8184</strain>
    </source>
</reference>
<dbReference type="PANTHER" id="PTHR41299:SF1">
    <property type="entry name" value="THIAMINE PYROPHOSPHOKINASE"/>
    <property type="match status" value="1"/>
</dbReference>
<dbReference type="InterPro" id="IPR036759">
    <property type="entry name" value="TPK_catalytic_sf"/>
</dbReference>
<dbReference type="SMART" id="SM00983">
    <property type="entry name" value="TPK_B1_binding"/>
    <property type="match status" value="1"/>
</dbReference>
<dbReference type="Proteomes" id="UP000255140">
    <property type="component" value="Unassembled WGS sequence"/>
</dbReference>
<dbReference type="KEGG" id="sagg:EN73_08700"/>
<evidence type="ECO:0000313" key="13">
    <source>
        <dbReference type="Proteomes" id="UP000035346"/>
    </source>
</evidence>
<dbReference type="PANTHER" id="PTHR41299">
    <property type="entry name" value="THIAMINE PYROPHOSPHOKINASE"/>
    <property type="match status" value="1"/>
</dbReference>
<dbReference type="NCBIfam" id="TIGR01378">
    <property type="entry name" value="thi_PPkinase"/>
    <property type="match status" value="1"/>
</dbReference>
<keyword evidence="3 9" id="KW-0418">Kinase</keyword>
<dbReference type="Pfam" id="PF04263">
    <property type="entry name" value="TPK_catalytic"/>
    <property type="match status" value="1"/>
</dbReference>
<dbReference type="InterPro" id="IPR053149">
    <property type="entry name" value="TPK"/>
</dbReference>
<dbReference type="EMBL" id="UHEQ01000004">
    <property type="protein sequence ID" value="SUN14115.1"/>
    <property type="molecule type" value="Genomic_DNA"/>
</dbReference>
<dbReference type="GO" id="GO:0016301">
    <property type="term" value="F:kinase activity"/>
    <property type="evidence" value="ECO:0007669"/>
    <property type="project" value="UniProtKB-KW"/>
</dbReference>
<dbReference type="Proteomes" id="UP000268870">
    <property type="component" value="Chromosome"/>
</dbReference>
<name>A0A076Z071_STRAG</name>
<dbReference type="SUPFAM" id="SSF63999">
    <property type="entry name" value="Thiamin pyrophosphokinase, catalytic domain"/>
    <property type="match status" value="1"/>
</dbReference>
<evidence type="ECO:0000256" key="2">
    <source>
        <dbReference type="ARBA" id="ARBA00022741"/>
    </source>
</evidence>
<evidence type="ECO:0000259" key="6">
    <source>
        <dbReference type="SMART" id="SM00983"/>
    </source>
</evidence>
<protein>
    <recommendedName>
        <fullName evidence="5">Thiamine diphosphokinase</fullName>
        <ecNumber evidence="5">2.7.6.2</ecNumber>
    </recommendedName>
</protein>
<sequence length="210" mass="23835">MTKIALFAGGDLTYFEYDFDYFVGIDRGSLFLLKNGLSLDMAVGDFDSITEDELLYIKHYCSNIVSASAEKNDTDTELALKTIFKEFPEAQVTVFGAFGGRIDHMMSNIFLPSDTDLEPFMSQIRLKDEQNIVTYLPSGKNQVSRIEGMSYVSFMPESESTLQISGAKYELNKSNYFKKKMYSSNEFMTSPIEVELKDGYLIIIYSKDRG</sequence>
<dbReference type="InterPro" id="IPR007371">
    <property type="entry name" value="TPK_catalytic"/>
</dbReference>
<dbReference type="Proteomes" id="UP001230629">
    <property type="component" value="Unassembled WGS sequence"/>
</dbReference>
<dbReference type="EMBL" id="UHEW01000005">
    <property type="protein sequence ID" value="SUN28079.1"/>
    <property type="molecule type" value="Genomic_DNA"/>
</dbReference>
<dbReference type="EMBL" id="JASOIH010000007">
    <property type="protein sequence ID" value="MDK6899819.1"/>
    <property type="molecule type" value="Genomic_DNA"/>
</dbReference>
<evidence type="ECO:0000313" key="9">
    <source>
        <dbReference type="EMBL" id="SQA18511.1"/>
    </source>
</evidence>
<dbReference type="CDD" id="cd07995">
    <property type="entry name" value="TPK"/>
    <property type="match status" value="1"/>
</dbReference>
<dbReference type="RefSeq" id="WP_000160923.1">
    <property type="nucleotide sequence ID" value="NZ_CAACXY010000016.1"/>
</dbReference>
<evidence type="ECO:0000313" key="14">
    <source>
        <dbReference type="Proteomes" id="UP000250200"/>
    </source>
</evidence>
<evidence type="ECO:0000313" key="11">
    <source>
        <dbReference type="EMBL" id="SUN28079.1"/>
    </source>
</evidence>
<dbReference type="GO" id="GO:0005524">
    <property type="term" value="F:ATP binding"/>
    <property type="evidence" value="ECO:0007669"/>
    <property type="project" value="UniProtKB-KW"/>
</dbReference>
<reference evidence="14 15" key="2">
    <citation type="submission" date="2018-06" db="EMBL/GenBank/DDBJ databases">
        <authorList>
            <consortium name="Pathogen Informatics"/>
            <person name="Doyle S."/>
        </authorList>
    </citation>
    <scope>NUCLEOTIDE SEQUENCE [LARGE SCALE GENOMIC DNA]</scope>
    <source>
        <strain evidence="9 14">NCTC8181</strain>
        <strain evidence="10 15">NCTC8185</strain>
        <strain evidence="11 16">NCTC9828</strain>
    </source>
</reference>
<evidence type="ECO:0000313" key="8">
    <source>
        <dbReference type="EMBL" id="MDK6899819.1"/>
    </source>
</evidence>
<evidence type="ECO:0000313" key="7">
    <source>
        <dbReference type="EMBL" id="KLL37599.1"/>
    </source>
</evidence>
<reference evidence="7 13" key="1">
    <citation type="journal article" date="2015" name="PLoS ONE">
        <title>Genomic analysis reveals the molecular basis for capsule loss in the group B streptococcus population.</title>
        <authorList>
            <consortium name="DEVANI Consortium"/>
            <person name="Rosini R."/>
            <person name="Campisi E."/>
            <person name="De Chiara M."/>
            <person name="Tettelin H."/>
            <person name="Rinaudo D."/>
            <person name="Toniolo C."/>
            <person name="Metruccio M."/>
            <person name="Guidotti S."/>
            <person name="Sorensen U.B."/>
            <person name="Kilian M."/>
            <person name="Ramirez M."/>
            <person name="Janulczyk R."/>
            <person name="Donati C."/>
            <person name="Grandi G."/>
            <person name="Margarit I."/>
        </authorList>
    </citation>
    <scope>NUCLEOTIDE SEQUENCE [LARGE SCALE GENOMIC DNA]</scope>
    <source>
        <strain evidence="7 13">DK-B-USS-215</strain>
    </source>
</reference>
<gene>
    <name evidence="9" type="primary">thiN</name>
    <name evidence="9" type="ORF">NCTC8181_01560</name>
    <name evidence="12" type="ORF">NCTC8184_00335</name>
    <name evidence="10" type="ORF">NCTC8185_01390</name>
    <name evidence="11" type="ORF">NCTC9828_00661</name>
    <name evidence="8" type="ORF">QP229_07420</name>
    <name evidence="7" type="ORF">WA04_07590</name>
</gene>
<dbReference type="EC" id="2.7.6.2" evidence="5"/>
<dbReference type="InterPro" id="IPR006282">
    <property type="entry name" value="Thi_PPkinase"/>
</dbReference>
<organism evidence="9 14">
    <name type="scientific">Streptococcus agalactiae</name>
    <dbReference type="NCBI Taxonomy" id="1311"/>
    <lineage>
        <taxon>Bacteria</taxon>
        <taxon>Bacillati</taxon>
        <taxon>Bacillota</taxon>
        <taxon>Bacilli</taxon>
        <taxon>Lactobacillales</taxon>
        <taxon>Streptococcaceae</taxon>
        <taxon>Streptococcus</taxon>
    </lineage>
</organism>
<dbReference type="EMBL" id="LR134265">
    <property type="protein sequence ID" value="VED64366.1"/>
    <property type="molecule type" value="Genomic_DNA"/>
</dbReference>
<dbReference type="GO" id="GO:0006772">
    <property type="term" value="P:thiamine metabolic process"/>
    <property type="evidence" value="ECO:0007669"/>
    <property type="project" value="UniProtKB-UniRule"/>
</dbReference>
<evidence type="ECO:0000256" key="3">
    <source>
        <dbReference type="ARBA" id="ARBA00022777"/>
    </source>
</evidence>
<dbReference type="InterPro" id="IPR007373">
    <property type="entry name" value="Thiamin_PyroPKinase_B1-bd"/>
</dbReference>
<keyword evidence="2" id="KW-0547">Nucleotide-binding</keyword>
<dbReference type="GO" id="GO:0004788">
    <property type="term" value="F:thiamine diphosphokinase activity"/>
    <property type="evidence" value="ECO:0007669"/>
    <property type="project" value="UniProtKB-UniRule"/>
</dbReference>
<evidence type="ECO:0000313" key="12">
    <source>
        <dbReference type="EMBL" id="VED64366.1"/>
    </source>
</evidence>
<dbReference type="EMBL" id="UAVB01000001">
    <property type="protein sequence ID" value="SQA18511.1"/>
    <property type="molecule type" value="Genomic_DNA"/>
</dbReference>
<accession>A0A076Z071</accession>
<evidence type="ECO:0000313" key="17">
    <source>
        <dbReference type="Proteomes" id="UP000268870"/>
    </source>
</evidence>
<evidence type="ECO:0000313" key="15">
    <source>
        <dbReference type="Proteomes" id="UP000254076"/>
    </source>
</evidence>
<evidence type="ECO:0000256" key="4">
    <source>
        <dbReference type="ARBA" id="ARBA00022840"/>
    </source>
</evidence>
<feature type="domain" description="Thiamin pyrophosphokinase thiamin-binding" evidence="6">
    <location>
        <begin position="139"/>
        <end position="202"/>
    </location>
</feature>
<evidence type="ECO:0000313" key="16">
    <source>
        <dbReference type="Proteomes" id="UP000255140"/>
    </source>
</evidence>
<dbReference type="Pfam" id="PF04265">
    <property type="entry name" value="TPK_B1_binding"/>
    <property type="match status" value="1"/>
</dbReference>
<dbReference type="Gene3D" id="3.40.50.10240">
    <property type="entry name" value="Thiamin pyrophosphokinase, catalytic domain"/>
    <property type="match status" value="1"/>
</dbReference>
<dbReference type="Proteomes" id="UP000254076">
    <property type="component" value="Unassembled WGS sequence"/>
</dbReference>
<dbReference type="EMBL" id="LBKL01000076">
    <property type="protein sequence ID" value="KLL37599.1"/>
    <property type="molecule type" value="Genomic_DNA"/>
</dbReference>
<dbReference type="AlphaFoldDB" id="A0A076Z071"/>
<dbReference type="Proteomes" id="UP000250200">
    <property type="component" value="Unassembled WGS sequence"/>
</dbReference>
<dbReference type="GO" id="GO:0030975">
    <property type="term" value="F:thiamine binding"/>
    <property type="evidence" value="ECO:0007669"/>
    <property type="project" value="InterPro"/>
</dbReference>
<dbReference type="Proteomes" id="UP000035346">
    <property type="component" value="Unassembled WGS sequence"/>
</dbReference>
<keyword evidence="4" id="KW-0067">ATP-binding</keyword>
<dbReference type="GO" id="GO:0009229">
    <property type="term" value="P:thiamine diphosphate biosynthetic process"/>
    <property type="evidence" value="ECO:0007669"/>
    <property type="project" value="InterPro"/>
</dbReference>
<evidence type="ECO:0000256" key="5">
    <source>
        <dbReference type="NCBIfam" id="TIGR01378"/>
    </source>
</evidence>
<evidence type="ECO:0000313" key="10">
    <source>
        <dbReference type="EMBL" id="SUN14115.1"/>
    </source>
</evidence>